<dbReference type="PANTHER" id="PTHR31900">
    <property type="entry name" value="F-BOX/RNI SUPERFAMILY PROTEIN-RELATED"/>
    <property type="match status" value="1"/>
</dbReference>
<dbReference type="CDD" id="cd22160">
    <property type="entry name" value="F-box_AtFBL13-like"/>
    <property type="match status" value="1"/>
</dbReference>
<name>A0A6A4QX09_LUPAL</name>
<accession>A0A6A4QX09</accession>
<dbReference type="Pfam" id="PF08387">
    <property type="entry name" value="FBD"/>
    <property type="match status" value="1"/>
</dbReference>
<gene>
    <name evidence="1" type="ORF">Lalb_Chr02g0152671</name>
</gene>
<dbReference type="Proteomes" id="UP000447434">
    <property type="component" value="Chromosome 2"/>
</dbReference>
<sequence length="461" mass="53607">MACNNSDMFSPMHEALLVPIVSYLPFKEAARTCTLSKQWKDVWKCTKSIEFNELFFVKYGDDSDDETRKAQRRVFLNFITHWIRNYQEKVVNKFSLKVSAPENILDVVERCVAFATQHATKELGLDFSDPKWEETDFEIHDALFELPNHVYGTASIELLKLYSCTFSLSKLLNFKALKDVSLGWIELRIDTVKILLFTCNTIENLSLKKCWNLDHFDLSDKKLGLRRLVIDKCHFDCDYLAFSAPNLKFLKYSGLVGGFDIDIQQDVMEEAEIDFALMFEFDEFGNELYTLLEHLYSVRKLTVDSFLLQVIQNGDETMRIQCGLNVRHLTMKTQLHPQELCGIRFLLFSSPMLEKLTFEIDPQIILPDYKPPYDVDLKNFWHGPQIIYRCLIKTLKVVEVNKFRGTMDELCALFYLIKVGNVLEKMIISVEKDEHVERHCTLARTLLPVPPASKKLEISIK</sequence>
<evidence type="ECO:0000313" key="1">
    <source>
        <dbReference type="EMBL" id="KAE9619395.1"/>
    </source>
</evidence>
<evidence type="ECO:0000313" key="2">
    <source>
        <dbReference type="Proteomes" id="UP000447434"/>
    </source>
</evidence>
<dbReference type="OrthoDB" id="673865at2759"/>
<protein>
    <submittedName>
        <fullName evidence="1">Putative F-box domain, FBD domain, leucine-rich repeat domain, L domain-containing protein</fullName>
    </submittedName>
</protein>
<dbReference type="InterPro" id="IPR036047">
    <property type="entry name" value="F-box-like_dom_sf"/>
</dbReference>
<dbReference type="AlphaFoldDB" id="A0A6A4QX09"/>
<dbReference type="InterPro" id="IPR006566">
    <property type="entry name" value="FBD"/>
</dbReference>
<reference evidence="2" key="1">
    <citation type="journal article" date="2020" name="Nat. Commun.">
        <title>Genome sequence of the cluster root forming white lupin.</title>
        <authorList>
            <person name="Hufnagel B."/>
            <person name="Marques A."/>
            <person name="Soriano A."/>
            <person name="Marques L."/>
            <person name="Divol F."/>
            <person name="Doumas P."/>
            <person name="Sallet E."/>
            <person name="Mancinotti D."/>
            <person name="Carrere S."/>
            <person name="Marande W."/>
            <person name="Arribat S."/>
            <person name="Keller J."/>
            <person name="Huneau C."/>
            <person name="Blein T."/>
            <person name="Aime D."/>
            <person name="Laguerre M."/>
            <person name="Taylor J."/>
            <person name="Schubert V."/>
            <person name="Nelson M."/>
            <person name="Geu-Flores F."/>
            <person name="Crespi M."/>
            <person name="Gallardo-Guerrero K."/>
            <person name="Delaux P.-M."/>
            <person name="Salse J."/>
            <person name="Berges H."/>
            <person name="Guyot R."/>
            <person name="Gouzy J."/>
            <person name="Peret B."/>
        </authorList>
    </citation>
    <scope>NUCLEOTIDE SEQUENCE [LARGE SCALE GENOMIC DNA]</scope>
    <source>
        <strain evidence="2">cv. Amiga</strain>
    </source>
</reference>
<dbReference type="SMART" id="SM00579">
    <property type="entry name" value="FBD"/>
    <property type="match status" value="1"/>
</dbReference>
<proteinExistence type="predicted"/>
<dbReference type="InterPro" id="IPR055357">
    <property type="entry name" value="LRR_At1g61320_AtMIF1"/>
</dbReference>
<organism evidence="1 2">
    <name type="scientific">Lupinus albus</name>
    <name type="common">White lupine</name>
    <name type="synonym">Lupinus termis</name>
    <dbReference type="NCBI Taxonomy" id="3870"/>
    <lineage>
        <taxon>Eukaryota</taxon>
        <taxon>Viridiplantae</taxon>
        <taxon>Streptophyta</taxon>
        <taxon>Embryophyta</taxon>
        <taxon>Tracheophyta</taxon>
        <taxon>Spermatophyta</taxon>
        <taxon>Magnoliopsida</taxon>
        <taxon>eudicotyledons</taxon>
        <taxon>Gunneridae</taxon>
        <taxon>Pentapetalae</taxon>
        <taxon>rosids</taxon>
        <taxon>fabids</taxon>
        <taxon>Fabales</taxon>
        <taxon>Fabaceae</taxon>
        <taxon>Papilionoideae</taxon>
        <taxon>50 kb inversion clade</taxon>
        <taxon>genistoids sensu lato</taxon>
        <taxon>core genistoids</taxon>
        <taxon>Genisteae</taxon>
        <taxon>Lupinus</taxon>
    </lineage>
</organism>
<dbReference type="EMBL" id="WOCE01000002">
    <property type="protein sequence ID" value="KAE9619395.1"/>
    <property type="molecule type" value="Genomic_DNA"/>
</dbReference>
<dbReference type="Pfam" id="PF23622">
    <property type="entry name" value="LRR_At1g61320_AtMIF1"/>
    <property type="match status" value="1"/>
</dbReference>
<comment type="caution">
    <text evidence="1">The sequence shown here is derived from an EMBL/GenBank/DDBJ whole genome shotgun (WGS) entry which is preliminary data.</text>
</comment>
<dbReference type="InterPro" id="IPR053781">
    <property type="entry name" value="F-box_AtFBL13-like"/>
</dbReference>
<dbReference type="SUPFAM" id="SSF81383">
    <property type="entry name" value="F-box domain"/>
    <property type="match status" value="1"/>
</dbReference>
<keyword evidence="2" id="KW-1185">Reference proteome</keyword>
<dbReference type="InterPro" id="IPR050232">
    <property type="entry name" value="FBL13/AtMIF1-like"/>
</dbReference>
<dbReference type="PANTHER" id="PTHR31900:SF34">
    <property type="entry name" value="EMB|CAB62440.1-RELATED"/>
    <property type="match status" value="1"/>
</dbReference>